<dbReference type="PROSITE" id="PS51371">
    <property type="entry name" value="CBS"/>
    <property type="match status" value="2"/>
</dbReference>
<gene>
    <name evidence="4" type="ORF">SAMN06295920_1061</name>
</gene>
<dbReference type="EMBL" id="FUYM01000006">
    <property type="protein sequence ID" value="SKB76473.1"/>
    <property type="molecule type" value="Genomic_DNA"/>
</dbReference>
<name>A0A1T5DY48_9SPHN</name>
<dbReference type="PANTHER" id="PTHR43080">
    <property type="entry name" value="CBS DOMAIN-CONTAINING PROTEIN CBSX3, MITOCHONDRIAL"/>
    <property type="match status" value="1"/>
</dbReference>
<dbReference type="OrthoDB" id="9807125at2"/>
<keyword evidence="5" id="KW-1185">Reference proteome</keyword>
<dbReference type="PANTHER" id="PTHR43080:SF2">
    <property type="entry name" value="CBS DOMAIN-CONTAINING PROTEIN"/>
    <property type="match status" value="1"/>
</dbReference>
<dbReference type="RefSeq" id="WP_079649075.1">
    <property type="nucleotide sequence ID" value="NZ_FUYM01000006.1"/>
</dbReference>
<dbReference type="InterPro" id="IPR046342">
    <property type="entry name" value="CBS_dom_sf"/>
</dbReference>
<dbReference type="CDD" id="cd04623">
    <property type="entry name" value="CBS_pair_bac_euk"/>
    <property type="match status" value="1"/>
</dbReference>
<dbReference type="SMART" id="SM00116">
    <property type="entry name" value="CBS"/>
    <property type="match status" value="2"/>
</dbReference>
<dbReference type="InterPro" id="IPR051257">
    <property type="entry name" value="Diverse_CBS-Domain"/>
</dbReference>
<dbReference type="STRING" id="439228.SAMN06295920_1061"/>
<accession>A0A1T5DY48</accession>
<dbReference type="InterPro" id="IPR000644">
    <property type="entry name" value="CBS_dom"/>
</dbReference>
<protein>
    <submittedName>
        <fullName evidence="4">CBS domain-containing protein</fullName>
    </submittedName>
</protein>
<evidence type="ECO:0000256" key="2">
    <source>
        <dbReference type="PROSITE-ProRule" id="PRU00703"/>
    </source>
</evidence>
<reference evidence="5" key="1">
    <citation type="submission" date="2017-02" db="EMBL/GenBank/DDBJ databases">
        <authorList>
            <person name="Varghese N."/>
            <person name="Submissions S."/>
        </authorList>
    </citation>
    <scope>NUCLEOTIDE SEQUENCE [LARGE SCALE GENOMIC DNA]</scope>
    <source>
        <strain evidence="5">UM2</strain>
    </source>
</reference>
<evidence type="ECO:0000259" key="3">
    <source>
        <dbReference type="PROSITE" id="PS51371"/>
    </source>
</evidence>
<keyword evidence="1 2" id="KW-0129">CBS domain</keyword>
<organism evidence="4 5">
    <name type="scientific">Rhizorhabdus histidinilytica</name>
    <dbReference type="NCBI Taxonomy" id="439228"/>
    <lineage>
        <taxon>Bacteria</taxon>
        <taxon>Pseudomonadati</taxon>
        <taxon>Pseudomonadota</taxon>
        <taxon>Alphaproteobacteria</taxon>
        <taxon>Sphingomonadales</taxon>
        <taxon>Sphingomonadaceae</taxon>
        <taxon>Rhizorhabdus</taxon>
    </lineage>
</organism>
<dbReference type="AlphaFoldDB" id="A0A1T5DY48"/>
<dbReference type="Proteomes" id="UP000189818">
    <property type="component" value="Unassembled WGS sequence"/>
</dbReference>
<dbReference type="SUPFAM" id="SSF54631">
    <property type="entry name" value="CBS-domain pair"/>
    <property type="match status" value="1"/>
</dbReference>
<feature type="domain" description="CBS" evidence="3">
    <location>
        <begin position="76"/>
        <end position="132"/>
    </location>
</feature>
<proteinExistence type="predicted"/>
<dbReference type="Gene3D" id="3.10.580.10">
    <property type="entry name" value="CBS-domain"/>
    <property type="match status" value="1"/>
</dbReference>
<feature type="domain" description="CBS" evidence="3">
    <location>
        <begin position="8"/>
        <end position="67"/>
    </location>
</feature>
<dbReference type="InterPro" id="IPR044725">
    <property type="entry name" value="CBSX3_CBS_dom"/>
</dbReference>
<evidence type="ECO:0000313" key="5">
    <source>
        <dbReference type="Proteomes" id="UP000189818"/>
    </source>
</evidence>
<evidence type="ECO:0000256" key="1">
    <source>
        <dbReference type="ARBA" id="ARBA00023122"/>
    </source>
</evidence>
<sequence>MTIAAILQDRGENSIISVSLDMPVVEALALLADKRIGAVPVIDREQVVGILSERDMIYGMRRDGAAFLDRPVREAMTSPVITVTSRTTPLEALAMMTRRRIRHLPVVDDGVLVGFVSIGDLVKARMERIEQEAAAMREYIQTA</sequence>
<evidence type="ECO:0000313" key="4">
    <source>
        <dbReference type="EMBL" id="SKB76473.1"/>
    </source>
</evidence>
<dbReference type="Pfam" id="PF00571">
    <property type="entry name" value="CBS"/>
    <property type="match status" value="2"/>
</dbReference>